<keyword evidence="2" id="KW-1003">Cell membrane</keyword>
<organism evidence="12 14">
    <name type="scientific">Candidatus Cryosericum odellii</name>
    <dbReference type="NCBI Taxonomy" id="2290917"/>
    <lineage>
        <taxon>Bacteria</taxon>
        <taxon>Pseudomonadati</taxon>
        <taxon>Caldisericota/Cryosericota group</taxon>
        <taxon>Candidatus Cryosericota</taxon>
        <taxon>Candidatus Cryosericia</taxon>
        <taxon>Candidatus Cryosericales</taxon>
        <taxon>Candidatus Cryosericaceae</taxon>
        <taxon>Candidatus Cryosericum</taxon>
    </lineage>
</organism>
<keyword evidence="13" id="KW-1185">Reference proteome</keyword>
<dbReference type="OrthoDB" id="9770036at2"/>
<evidence type="ECO:0000256" key="6">
    <source>
        <dbReference type="ARBA" id="ARBA00038076"/>
    </source>
</evidence>
<feature type="transmembrane region" description="Helical" evidence="8">
    <location>
        <begin position="355"/>
        <end position="381"/>
    </location>
</feature>
<comment type="similarity">
    <text evidence="6">Belongs to the ABC-4 integral membrane protein family.</text>
</comment>
<feature type="region of interest" description="Disordered" evidence="7">
    <location>
        <begin position="1"/>
        <end position="33"/>
    </location>
</feature>
<dbReference type="InterPro" id="IPR003838">
    <property type="entry name" value="ABC3_permease_C"/>
</dbReference>
<protein>
    <submittedName>
        <fullName evidence="12">ABC transporter permease</fullName>
    </submittedName>
</protein>
<comment type="caution">
    <text evidence="12">The sequence shown here is derived from an EMBL/GenBank/DDBJ whole genome shotgun (WGS) entry which is preliminary data.</text>
</comment>
<feature type="transmembrane region" description="Helical" evidence="8">
    <location>
        <begin position="60"/>
        <end position="80"/>
    </location>
</feature>
<dbReference type="EMBL" id="QXIU01000091">
    <property type="protein sequence ID" value="RIE12536.1"/>
    <property type="molecule type" value="Genomic_DNA"/>
</dbReference>
<dbReference type="Pfam" id="PF02687">
    <property type="entry name" value="FtsX"/>
    <property type="match status" value="1"/>
</dbReference>
<dbReference type="GO" id="GO:0005886">
    <property type="term" value="C:plasma membrane"/>
    <property type="evidence" value="ECO:0007669"/>
    <property type="project" value="UniProtKB-SubCell"/>
</dbReference>
<dbReference type="PANTHER" id="PTHR30572">
    <property type="entry name" value="MEMBRANE COMPONENT OF TRANSPORTER-RELATED"/>
    <property type="match status" value="1"/>
</dbReference>
<accession>A0A398DAF1</accession>
<evidence type="ECO:0000259" key="10">
    <source>
        <dbReference type="Pfam" id="PF12704"/>
    </source>
</evidence>
<dbReference type="InterPro" id="IPR025857">
    <property type="entry name" value="MacB_PCD"/>
</dbReference>
<dbReference type="Pfam" id="PF12704">
    <property type="entry name" value="MacB_PCD"/>
    <property type="match status" value="1"/>
</dbReference>
<sequence>MPTERRLSTSHTTIPSELRPNVSSVSRTATSWPMKGTDMSVQDSFRNAVRAIRAAKMRSFLTMLGIIIGIAAVVMLMGVGNGAKQSILGSMQGAGAGNLDLMAGGPQMSNDEELQMITMDDLKYLKAKLTYPVLLSPRDSNGFQLKNGSKTMSATEVFVLPAYFKINGITIAQGRGLADIDVDARTRNVVIGTKVASTLFPGGPAVGKKFRIGDVRCKVVGVTVPQGTTAGIPMDSAVALSFPIGPELFGMMDNVVQDIQIKCVDPTQTTEVKNQITRLMIQKHKKEDFTVQDMAAMTAMVTSSMSTLTTLLAAIGGLSLLVGGIGIMNIMLVSVTERTREIGIRKALGAKERDILGQFLIESSLLSVTGGLLGIIISILASKFVVARFTKTAITSSSVLLAFGFSIAVGIFFGVYPARRAARLKPVDALRYE</sequence>
<dbReference type="InterPro" id="IPR050250">
    <property type="entry name" value="Macrolide_Exporter_MacB"/>
</dbReference>
<evidence type="ECO:0000313" key="13">
    <source>
        <dbReference type="Proteomes" id="UP000266260"/>
    </source>
</evidence>
<dbReference type="EMBL" id="QXIT01000061">
    <property type="protein sequence ID" value="RIE08978.1"/>
    <property type="molecule type" value="Genomic_DNA"/>
</dbReference>
<feature type="transmembrane region" description="Helical" evidence="8">
    <location>
        <begin position="311"/>
        <end position="335"/>
    </location>
</feature>
<comment type="subcellular location">
    <subcellularLocation>
        <location evidence="1">Cell membrane</location>
        <topology evidence="1">Multi-pass membrane protein</topology>
    </subcellularLocation>
</comment>
<proteinExistence type="inferred from homology"/>
<keyword evidence="4 8" id="KW-1133">Transmembrane helix</keyword>
<evidence type="ECO:0000256" key="4">
    <source>
        <dbReference type="ARBA" id="ARBA00022989"/>
    </source>
</evidence>
<gene>
    <name evidence="12" type="ORF">SMC5_03580</name>
    <name evidence="11" type="ORF">SMC6_03320</name>
</gene>
<evidence type="ECO:0000256" key="1">
    <source>
        <dbReference type="ARBA" id="ARBA00004651"/>
    </source>
</evidence>
<accession>A0A398D9E6</accession>
<evidence type="ECO:0000256" key="7">
    <source>
        <dbReference type="SAM" id="MobiDB-lite"/>
    </source>
</evidence>
<dbReference type="AlphaFoldDB" id="A0A398DAF1"/>
<dbReference type="PANTHER" id="PTHR30572:SF4">
    <property type="entry name" value="ABC TRANSPORTER PERMEASE YTRF"/>
    <property type="match status" value="1"/>
</dbReference>
<keyword evidence="3 8" id="KW-0812">Transmembrane</keyword>
<evidence type="ECO:0000256" key="8">
    <source>
        <dbReference type="SAM" id="Phobius"/>
    </source>
</evidence>
<evidence type="ECO:0000256" key="3">
    <source>
        <dbReference type="ARBA" id="ARBA00022692"/>
    </source>
</evidence>
<evidence type="ECO:0000256" key="5">
    <source>
        <dbReference type="ARBA" id="ARBA00023136"/>
    </source>
</evidence>
<evidence type="ECO:0000256" key="2">
    <source>
        <dbReference type="ARBA" id="ARBA00022475"/>
    </source>
</evidence>
<reference evidence="13 14" key="1">
    <citation type="submission" date="2018-09" db="EMBL/GenBank/DDBJ databases">
        <title>Discovery and Ecogenomic Context for Candidatus Cryosericales, a Global Caldiserica Order Active in Thawing Permafrost.</title>
        <authorList>
            <person name="Martinez M.A."/>
            <person name="Woodcroft B.J."/>
            <person name="Ignacio Espinoza J.C."/>
            <person name="Zayed A."/>
            <person name="Singleton C.M."/>
            <person name="Boyd J."/>
            <person name="Li Y.-F."/>
            <person name="Purvine S."/>
            <person name="Maughan H."/>
            <person name="Hodgkins S.B."/>
            <person name="Anderson D."/>
            <person name="Sederholm M."/>
            <person name="Temperton B."/>
            <person name="Saleska S.R."/>
            <person name="Tyson G.W."/>
            <person name="Rich V.I."/>
        </authorList>
    </citation>
    <scope>NUCLEOTIDE SEQUENCE [LARGE SCALE GENOMIC DNA]</scope>
    <source>
        <strain evidence="12 14">SMC5</strain>
        <strain evidence="11 13">SMC6</strain>
    </source>
</reference>
<dbReference type="GO" id="GO:0022857">
    <property type="term" value="F:transmembrane transporter activity"/>
    <property type="evidence" value="ECO:0007669"/>
    <property type="project" value="TreeGrafter"/>
</dbReference>
<feature type="domain" description="ABC3 transporter permease C-terminal" evidence="9">
    <location>
        <begin position="315"/>
        <end position="426"/>
    </location>
</feature>
<dbReference type="Proteomes" id="UP000266489">
    <property type="component" value="Unassembled WGS sequence"/>
</dbReference>
<feature type="compositionally biased region" description="Polar residues" evidence="7">
    <location>
        <begin position="9"/>
        <end position="31"/>
    </location>
</feature>
<dbReference type="Proteomes" id="UP000266260">
    <property type="component" value="Unassembled WGS sequence"/>
</dbReference>
<evidence type="ECO:0000313" key="14">
    <source>
        <dbReference type="Proteomes" id="UP000266489"/>
    </source>
</evidence>
<feature type="transmembrane region" description="Helical" evidence="8">
    <location>
        <begin position="393"/>
        <end position="416"/>
    </location>
</feature>
<feature type="domain" description="MacB-like periplasmic core" evidence="10">
    <location>
        <begin position="59"/>
        <end position="278"/>
    </location>
</feature>
<evidence type="ECO:0000259" key="9">
    <source>
        <dbReference type="Pfam" id="PF02687"/>
    </source>
</evidence>
<name>A0A398DAF1_9BACT</name>
<keyword evidence="5 8" id="KW-0472">Membrane</keyword>
<evidence type="ECO:0000313" key="12">
    <source>
        <dbReference type="EMBL" id="RIE12536.1"/>
    </source>
</evidence>
<evidence type="ECO:0000313" key="11">
    <source>
        <dbReference type="EMBL" id="RIE08978.1"/>
    </source>
</evidence>